<dbReference type="EnsemblPlants" id="AVESA.00010b.r2.1AG0028560.1">
    <property type="protein sequence ID" value="AVESA.00010b.r2.1AG0028560.1.CDS.1"/>
    <property type="gene ID" value="AVESA.00010b.r2.1AG0028560"/>
</dbReference>
<organism evidence="1 2">
    <name type="scientific">Avena sativa</name>
    <name type="common">Oat</name>
    <dbReference type="NCBI Taxonomy" id="4498"/>
    <lineage>
        <taxon>Eukaryota</taxon>
        <taxon>Viridiplantae</taxon>
        <taxon>Streptophyta</taxon>
        <taxon>Embryophyta</taxon>
        <taxon>Tracheophyta</taxon>
        <taxon>Spermatophyta</taxon>
        <taxon>Magnoliopsida</taxon>
        <taxon>Liliopsida</taxon>
        <taxon>Poales</taxon>
        <taxon>Poaceae</taxon>
        <taxon>BOP clade</taxon>
        <taxon>Pooideae</taxon>
        <taxon>Poodae</taxon>
        <taxon>Poeae</taxon>
        <taxon>Poeae Chloroplast Group 1 (Aveneae type)</taxon>
        <taxon>Aveninae</taxon>
        <taxon>Avena</taxon>
    </lineage>
</organism>
<evidence type="ECO:0000313" key="2">
    <source>
        <dbReference type="Proteomes" id="UP001732700"/>
    </source>
</evidence>
<name>A0ACD5TC78_AVESA</name>
<accession>A0ACD5TC78</accession>
<evidence type="ECO:0000313" key="1">
    <source>
        <dbReference type="EnsemblPlants" id="AVESA.00010b.r2.1AG0028560.1.CDS.1"/>
    </source>
</evidence>
<dbReference type="Proteomes" id="UP001732700">
    <property type="component" value="Chromosome 1A"/>
</dbReference>
<keyword evidence="2" id="KW-1185">Reference proteome</keyword>
<reference evidence="1" key="2">
    <citation type="submission" date="2025-09" db="UniProtKB">
        <authorList>
            <consortium name="EnsemblPlants"/>
        </authorList>
    </citation>
    <scope>IDENTIFICATION</scope>
</reference>
<proteinExistence type="predicted"/>
<sequence>MWQPDGEGTSVVGRGVLRHGRRLVEEGMQGGMCRGAFNSHKKCSGVITRDNTTGSVVVHRKGAAEVVLANCSMYVGIDGATSELVFEQRKQLEKVINDMAVGGLRCLAFAYKEDAGDLSMVDDDEGLLTLLGLVGLKDSCRPDVSATIEAVRKAGVAVKMVTGDNILTARAIARECGIISSNDDPDEGVVIEGHEFRSTSIVRQLEIADKILVMGRAQPLDKLLLVQRLKQTGHVVAVTGDGPNDGPALKEADIGLSMGIQGTDVTKDLIILNDRFGTVVTATGWGRSVYFNIQSQLTVNVTALCVDIVSAITMGGNTPLTTAQLMWVNMAMGAASALALAVDSPTVALMNRPPIARTAPLVSNAMWRNLAAQAAFQTAVLLALQYLGKVSDTMIFNVFVLCQVFNEFNVRDIERKNVLEGLLEKNGGRMFLVIVAMTLVLHVLAVEVLTRFAGTERLGSGQ</sequence>
<reference evidence="1" key="1">
    <citation type="submission" date="2021-05" db="EMBL/GenBank/DDBJ databases">
        <authorList>
            <person name="Scholz U."/>
            <person name="Mascher M."/>
            <person name="Fiebig A."/>
        </authorList>
    </citation>
    <scope>NUCLEOTIDE SEQUENCE [LARGE SCALE GENOMIC DNA]</scope>
</reference>
<protein>
    <submittedName>
        <fullName evidence="1">Uncharacterized protein</fullName>
    </submittedName>
</protein>